<keyword evidence="1" id="KW-0812">Transmembrane</keyword>
<dbReference type="Proteomes" id="UP000494040">
    <property type="component" value="Unassembled WGS sequence"/>
</dbReference>
<dbReference type="OrthoDB" id="8186944at2759"/>
<feature type="transmembrane region" description="Helical" evidence="1">
    <location>
        <begin position="214"/>
        <end position="238"/>
    </location>
</feature>
<reference evidence="2" key="1">
    <citation type="submission" date="2022-01" db="UniProtKB">
        <authorList>
            <consortium name="EnsemblMetazoa"/>
        </authorList>
    </citation>
    <scope>IDENTIFICATION</scope>
</reference>
<evidence type="ECO:0000256" key="1">
    <source>
        <dbReference type="SAM" id="Phobius"/>
    </source>
</evidence>
<proteinExistence type="predicted"/>
<feature type="transmembrane region" description="Helical" evidence="1">
    <location>
        <begin position="7"/>
        <end position="32"/>
    </location>
</feature>
<keyword evidence="1" id="KW-0472">Membrane</keyword>
<organism evidence="2 3">
    <name type="scientific">Cimex lectularius</name>
    <name type="common">Bed bug</name>
    <name type="synonym">Acanthia lectularia</name>
    <dbReference type="NCBI Taxonomy" id="79782"/>
    <lineage>
        <taxon>Eukaryota</taxon>
        <taxon>Metazoa</taxon>
        <taxon>Ecdysozoa</taxon>
        <taxon>Arthropoda</taxon>
        <taxon>Hexapoda</taxon>
        <taxon>Insecta</taxon>
        <taxon>Pterygota</taxon>
        <taxon>Neoptera</taxon>
        <taxon>Paraneoptera</taxon>
        <taxon>Hemiptera</taxon>
        <taxon>Heteroptera</taxon>
        <taxon>Panheteroptera</taxon>
        <taxon>Cimicomorpha</taxon>
        <taxon>Cimicidae</taxon>
        <taxon>Cimex</taxon>
    </lineage>
</organism>
<dbReference type="OMA" id="IYHGYRM"/>
<dbReference type="RefSeq" id="XP_014249661.1">
    <property type="nucleotide sequence ID" value="XM_014394175.2"/>
</dbReference>
<sequence length="254" mass="28833">MKADKHLCLLYVSACFGTLVVFVASMTAWLYWDKALNTCQYNELDLSRNCGCILYSKWGDSFIKGGDVRICYFAVLSPVPIIIWTAFYALYHGYRSFCTTTKVKVTLITKNGVDAVNTQLWSRPILIFAIILCVLSSVLLFSEGVIVTDGYLKTCDQYKKSLVKELSASGALAKAIHDRIPCEALYDFLDYLQPDPPTLEDKYRRGAWRIQTNIVLTMSIYGSWVCFVILIFLTVLNIRCIKIPRKRPILNTSL</sequence>
<evidence type="ECO:0008006" key="4">
    <source>
        <dbReference type="Google" id="ProtNLM"/>
    </source>
</evidence>
<keyword evidence="3" id="KW-1185">Reference proteome</keyword>
<dbReference type="KEGG" id="clec:106666757"/>
<feature type="transmembrane region" description="Helical" evidence="1">
    <location>
        <begin position="125"/>
        <end position="142"/>
    </location>
</feature>
<name>A0A8I6RNB6_CIMLE</name>
<keyword evidence="1" id="KW-1133">Transmembrane helix</keyword>
<dbReference type="GeneID" id="106666757"/>
<protein>
    <recommendedName>
        <fullName evidence="4">Protein with signal anchor</fullName>
    </recommendedName>
</protein>
<accession>A0A8I6RNB6</accession>
<evidence type="ECO:0000313" key="3">
    <source>
        <dbReference type="Proteomes" id="UP000494040"/>
    </source>
</evidence>
<feature type="transmembrane region" description="Helical" evidence="1">
    <location>
        <begin position="70"/>
        <end position="91"/>
    </location>
</feature>
<evidence type="ECO:0000313" key="2">
    <source>
        <dbReference type="EnsemblMetazoa" id="XP_014249661.1"/>
    </source>
</evidence>
<dbReference type="EnsemblMetazoa" id="XM_014394175.2">
    <property type="protein sequence ID" value="XP_014249661.1"/>
    <property type="gene ID" value="LOC106666757"/>
</dbReference>
<dbReference type="AlphaFoldDB" id="A0A8I6RNB6"/>